<dbReference type="InterPro" id="IPR014729">
    <property type="entry name" value="Rossmann-like_a/b/a_fold"/>
</dbReference>
<protein>
    <recommendedName>
        <fullName evidence="4">Nicotinamide-nucleotide adenylyltransferase</fullName>
        <ecNumber evidence="4">2.7.7.1</ecNumber>
    </recommendedName>
    <alternativeName>
        <fullName evidence="4">NAD(+) diphosphorylase</fullName>
    </alternativeName>
    <alternativeName>
        <fullName evidence="4">NAD(+) pyrophosphorylase</fullName>
    </alternativeName>
    <alternativeName>
        <fullName evidence="4">NMN adenylyltransferase</fullName>
    </alternativeName>
</protein>
<dbReference type="UniPathway" id="UPA00253">
    <property type="reaction ID" value="UER00600"/>
</dbReference>
<sequence>MILIGFYVGNFMTMKKILFIGRFQPFHLGHLSALKDIDEQPDTGEIVIGIGSAQYSRTIDNPYSLEERRAMLQAVLPSHLKNKFSLQAIPDVHDNNIWVDHVRKIVGDFDQVWSGNQLVRQLFEQKNYLVFNPKKEFNITATQVRRMITDNDEGWRQLVSPQVAKIICQIKL</sequence>
<dbReference type="GO" id="GO:0005524">
    <property type="term" value="F:ATP binding"/>
    <property type="evidence" value="ECO:0007669"/>
    <property type="project" value="UniProtKB-KW"/>
</dbReference>
<evidence type="ECO:0000256" key="4">
    <source>
        <dbReference type="HAMAP-Rule" id="MF_00243"/>
    </source>
</evidence>
<keyword evidence="4" id="KW-0520">NAD</keyword>
<accession>A0A2M6W358</accession>
<feature type="domain" description="Cytidyltransferase-like" evidence="5">
    <location>
        <begin position="18"/>
        <end position="146"/>
    </location>
</feature>
<dbReference type="SUPFAM" id="SSF52374">
    <property type="entry name" value="Nucleotidylyl transferase"/>
    <property type="match status" value="1"/>
</dbReference>
<dbReference type="EC" id="2.7.7.1" evidence="4"/>
<evidence type="ECO:0000256" key="1">
    <source>
        <dbReference type="ARBA" id="ARBA00010124"/>
    </source>
</evidence>
<dbReference type="AlphaFoldDB" id="A0A2M6W358"/>
<keyword evidence="4" id="KW-0547">Nucleotide-binding</keyword>
<keyword evidence="4" id="KW-0963">Cytoplasm</keyword>
<evidence type="ECO:0000313" key="7">
    <source>
        <dbReference type="Proteomes" id="UP000231183"/>
    </source>
</evidence>
<dbReference type="GO" id="GO:0009435">
    <property type="term" value="P:NAD+ biosynthetic process"/>
    <property type="evidence" value="ECO:0007669"/>
    <property type="project" value="UniProtKB-UniRule"/>
</dbReference>
<comment type="subcellular location">
    <subcellularLocation>
        <location evidence="4">Cytoplasm</location>
    </subcellularLocation>
</comment>
<keyword evidence="2 4" id="KW-0808">Transferase</keyword>
<name>A0A2M6W358_9BACT</name>
<evidence type="ECO:0000259" key="5">
    <source>
        <dbReference type="Pfam" id="PF01467"/>
    </source>
</evidence>
<dbReference type="InterPro" id="IPR004821">
    <property type="entry name" value="Cyt_trans-like"/>
</dbReference>
<dbReference type="Proteomes" id="UP000231183">
    <property type="component" value="Unassembled WGS sequence"/>
</dbReference>
<dbReference type="HAMAP" id="MF_00243">
    <property type="entry name" value="NMN_adenylyltr"/>
    <property type="match status" value="1"/>
</dbReference>
<dbReference type="PANTHER" id="PTHR21342">
    <property type="entry name" value="PHOSPHOPANTETHEINE ADENYLYLTRANSFERASE"/>
    <property type="match status" value="1"/>
</dbReference>
<evidence type="ECO:0000313" key="6">
    <source>
        <dbReference type="EMBL" id="PIT87150.1"/>
    </source>
</evidence>
<comment type="caution">
    <text evidence="6">The sequence shown here is derived from an EMBL/GenBank/DDBJ whole genome shotgun (WGS) entry which is preliminary data.</text>
</comment>
<dbReference type="GO" id="GO:0005737">
    <property type="term" value="C:cytoplasm"/>
    <property type="evidence" value="ECO:0007669"/>
    <property type="project" value="UniProtKB-SubCell"/>
</dbReference>
<proteinExistence type="inferred from homology"/>
<dbReference type="NCBIfam" id="TIGR00125">
    <property type="entry name" value="cyt_tran_rel"/>
    <property type="match status" value="1"/>
</dbReference>
<reference evidence="7" key="1">
    <citation type="submission" date="2017-09" db="EMBL/GenBank/DDBJ databases">
        <title>Depth-based differentiation of microbial function through sediment-hosted aquifers and enrichment of novel symbionts in the deep terrestrial subsurface.</title>
        <authorList>
            <person name="Probst A.J."/>
            <person name="Ladd B."/>
            <person name="Jarett J.K."/>
            <person name="Geller-Mcgrath D.E."/>
            <person name="Sieber C.M.K."/>
            <person name="Emerson J.B."/>
            <person name="Anantharaman K."/>
            <person name="Thomas B.C."/>
            <person name="Malmstrom R."/>
            <person name="Stieglmeier M."/>
            <person name="Klingl A."/>
            <person name="Woyke T."/>
            <person name="Ryan C.M."/>
            <person name="Banfield J.F."/>
        </authorList>
    </citation>
    <scope>NUCLEOTIDE SEQUENCE [LARGE SCALE GENOMIC DNA]</scope>
</reference>
<comment type="catalytic activity">
    <reaction evidence="4">
        <text>beta-nicotinamide D-ribonucleotide + ATP + H(+) = diphosphate + NAD(+)</text>
        <dbReference type="Rhea" id="RHEA:21360"/>
        <dbReference type="ChEBI" id="CHEBI:14649"/>
        <dbReference type="ChEBI" id="CHEBI:15378"/>
        <dbReference type="ChEBI" id="CHEBI:30616"/>
        <dbReference type="ChEBI" id="CHEBI:33019"/>
        <dbReference type="ChEBI" id="CHEBI:57540"/>
        <dbReference type="EC" id="2.7.7.1"/>
    </reaction>
</comment>
<evidence type="ECO:0000256" key="2">
    <source>
        <dbReference type="ARBA" id="ARBA00022679"/>
    </source>
</evidence>
<dbReference type="NCBIfam" id="NF002243">
    <property type="entry name" value="PRK01153.1"/>
    <property type="match status" value="1"/>
</dbReference>
<dbReference type="Gene3D" id="3.40.50.620">
    <property type="entry name" value="HUPs"/>
    <property type="match status" value="1"/>
</dbReference>
<evidence type="ECO:0000256" key="3">
    <source>
        <dbReference type="ARBA" id="ARBA00022695"/>
    </source>
</evidence>
<comment type="pathway">
    <text evidence="4">Cofactor biosynthesis; NAD(+) biosynthesis; NAD(+) from nicotinamide D-ribonucleotide: step 1/1.</text>
</comment>
<comment type="similarity">
    <text evidence="1 4">Belongs to the archaeal NMN adenylyltransferase family.</text>
</comment>
<keyword evidence="4" id="KW-0662">Pyridine nucleotide biosynthesis</keyword>
<gene>
    <name evidence="6" type="ORF">COU31_04280</name>
</gene>
<keyword evidence="3 4" id="KW-0548">Nucleotidyltransferase</keyword>
<dbReference type="PANTHER" id="PTHR21342:SF0">
    <property type="entry name" value="BIFUNCTIONAL NMN ADENYLYLTRANSFERASE_NUDIX HYDROLASE"/>
    <property type="match status" value="1"/>
</dbReference>
<dbReference type="InterPro" id="IPR006418">
    <property type="entry name" value="NMN_Atrans_arc"/>
</dbReference>
<organism evidence="6 7">
    <name type="scientific">Candidatus Magasanikbacteria bacterium CG10_big_fil_rev_8_21_14_0_10_40_10</name>
    <dbReference type="NCBI Taxonomy" id="1974648"/>
    <lineage>
        <taxon>Bacteria</taxon>
        <taxon>Candidatus Magasanikiibacteriota</taxon>
    </lineage>
</organism>
<dbReference type="GO" id="GO:0000309">
    <property type="term" value="F:nicotinamide-nucleotide adenylyltransferase activity"/>
    <property type="evidence" value="ECO:0007669"/>
    <property type="project" value="UniProtKB-UniRule"/>
</dbReference>
<dbReference type="EMBL" id="PFBX01000049">
    <property type="protein sequence ID" value="PIT87150.1"/>
    <property type="molecule type" value="Genomic_DNA"/>
</dbReference>
<dbReference type="Pfam" id="PF01467">
    <property type="entry name" value="CTP_transf_like"/>
    <property type="match status" value="1"/>
</dbReference>
<keyword evidence="4" id="KW-0067">ATP-binding</keyword>